<evidence type="ECO:0000313" key="1">
    <source>
        <dbReference type="EMBL" id="SJM90883.1"/>
    </source>
</evidence>
<organism evidence="1 2">
    <name type="scientific">Crenothrix polyspora</name>
    <dbReference type="NCBI Taxonomy" id="360316"/>
    <lineage>
        <taxon>Bacteria</taxon>
        <taxon>Pseudomonadati</taxon>
        <taxon>Pseudomonadota</taxon>
        <taxon>Gammaproteobacteria</taxon>
        <taxon>Methylococcales</taxon>
        <taxon>Crenotrichaceae</taxon>
        <taxon>Crenothrix</taxon>
    </lineage>
</organism>
<gene>
    <name evidence="1" type="ORF">CRENPOLYSF1_1630002</name>
</gene>
<keyword evidence="2" id="KW-1185">Reference proteome</keyword>
<dbReference type="PANTHER" id="PTHR35802">
    <property type="entry name" value="PROTEASE SYNTHASE AND SPORULATION PROTEIN PAI 2"/>
    <property type="match status" value="1"/>
</dbReference>
<dbReference type="SUPFAM" id="SSF50475">
    <property type="entry name" value="FMN-binding split barrel"/>
    <property type="match status" value="1"/>
</dbReference>
<dbReference type="RefSeq" id="WP_087142722.1">
    <property type="nucleotide sequence ID" value="NZ_FUKI01000072.1"/>
</dbReference>
<name>A0A1R4H3Q0_9GAMM</name>
<dbReference type="Proteomes" id="UP000195667">
    <property type="component" value="Unassembled WGS sequence"/>
</dbReference>
<sequence>MYIPDQFQEPRVEVMHELIRLYPLATLVTLSSDGLTANHIPLHISEDSPPFGTLRGHVARSNPMWNDFSENVDVLAIFHGPNAYITPSWYATKQETGKVVPTWNYTTVHAYGSLKVIDNALWIRSQLESLTAHNEASFAKQWQVSDAPHEFTERLIGAIVGIEIVITKLIGKWKVSQNQPIENQASVIQGLNASGLRDGELMAAEIEFYGKN</sequence>
<reference evidence="2" key="1">
    <citation type="submission" date="2017-02" db="EMBL/GenBank/DDBJ databases">
        <authorList>
            <person name="Daims H."/>
        </authorList>
    </citation>
    <scope>NUCLEOTIDE SEQUENCE [LARGE SCALE GENOMIC DNA]</scope>
</reference>
<protein>
    <submittedName>
        <fullName evidence="1">FMN-binding negative transcriptional regulator</fullName>
    </submittedName>
</protein>
<dbReference type="OrthoDB" id="9794948at2"/>
<dbReference type="PIRSF" id="PIRSF010372">
    <property type="entry name" value="PaiB"/>
    <property type="match status" value="1"/>
</dbReference>
<dbReference type="Pfam" id="PF04299">
    <property type="entry name" value="FMN_bind_2"/>
    <property type="match status" value="1"/>
</dbReference>
<dbReference type="AlphaFoldDB" id="A0A1R4H3Q0"/>
<dbReference type="PANTHER" id="PTHR35802:SF1">
    <property type="entry name" value="PROTEASE SYNTHASE AND SPORULATION PROTEIN PAI 2"/>
    <property type="match status" value="1"/>
</dbReference>
<dbReference type="InterPro" id="IPR012349">
    <property type="entry name" value="Split_barrel_FMN-bd"/>
</dbReference>
<dbReference type="Gene3D" id="2.30.110.10">
    <property type="entry name" value="Electron Transport, Fmn-binding Protein, Chain A"/>
    <property type="match status" value="1"/>
</dbReference>
<dbReference type="InterPro" id="IPR007396">
    <property type="entry name" value="TR_PAI2-type"/>
</dbReference>
<proteinExistence type="predicted"/>
<dbReference type="EMBL" id="FUKI01000072">
    <property type="protein sequence ID" value="SJM90883.1"/>
    <property type="molecule type" value="Genomic_DNA"/>
</dbReference>
<accession>A0A1R4H3Q0</accession>
<evidence type="ECO:0000313" key="2">
    <source>
        <dbReference type="Proteomes" id="UP000195667"/>
    </source>
</evidence>